<comment type="caution">
    <text evidence="2">The sequence shown here is derived from an EMBL/GenBank/DDBJ whole genome shotgun (WGS) entry which is preliminary data.</text>
</comment>
<keyword evidence="3" id="KW-1185">Reference proteome</keyword>
<dbReference type="EMBL" id="JAIWYP010000005">
    <property type="protein sequence ID" value="KAH3826164.1"/>
    <property type="molecule type" value="Genomic_DNA"/>
</dbReference>
<organism evidence="2 3">
    <name type="scientific">Dreissena polymorpha</name>
    <name type="common">Zebra mussel</name>
    <name type="synonym">Mytilus polymorpha</name>
    <dbReference type="NCBI Taxonomy" id="45954"/>
    <lineage>
        <taxon>Eukaryota</taxon>
        <taxon>Metazoa</taxon>
        <taxon>Spiralia</taxon>
        <taxon>Lophotrochozoa</taxon>
        <taxon>Mollusca</taxon>
        <taxon>Bivalvia</taxon>
        <taxon>Autobranchia</taxon>
        <taxon>Heteroconchia</taxon>
        <taxon>Euheterodonta</taxon>
        <taxon>Imparidentia</taxon>
        <taxon>Neoheterodontei</taxon>
        <taxon>Myida</taxon>
        <taxon>Dreissenoidea</taxon>
        <taxon>Dreissenidae</taxon>
        <taxon>Dreissena</taxon>
    </lineage>
</organism>
<evidence type="ECO:0000313" key="2">
    <source>
        <dbReference type="EMBL" id="KAH3826164.1"/>
    </source>
</evidence>
<dbReference type="AlphaFoldDB" id="A0A9D4GYU2"/>
<reference evidence="2" key="1">
    <citation type="journal article" date="2019" name="bioRxiv">
        <title>The Genome of the Zebra Mussel, Dreissena polymorpha: A Resource for Invasive Species Research.</title>
        <authorList>
            <person name="McCartney M.A."/>
            <person name="Auch B."/>
            <person name="Kono T."/>
            <person name="Mallez S."/>
            <person name="Zhang Y."/>
            <person name="Obille A."/>
            <person name="Becker A."/>
            <person name="Abrahante J.E."/>
            <person name="Garbe J."/>
            <person name="Badalamenti J.P."/>
            <person name="Herman A."/>
            <person name="Mangelson H."/>
            <person name="Liachko I."/>
            <person name="Sullivan S."/>
            <person name="Sone E.D."/>
            <person name="Koren S."/>
            <person name="Silverstein K.A.T."/>
            <person name="Beckman K.B."/>
            <person name="Gohl D.M."/>
        </authorList>
    </citation>
    <scope>NUCLEOTIDE SEQUENCE</scope>
    <source>
        <strain evidence="2">Duluth1</strain>
        <tissue evidence="2">Whole animal</tissue>
    </source>
</reference>
<dbReference type="Proteomes" id="UP000828390">
    <property type="component" value="Unassembled WGS sequence"/>
</dbReference>
<evidence type="ECO:0000256" key="1">
    <source>
        <dbReference type="SAM" id="MobiDB-lite"/>
    </source>
</evidence>
<name>A0A9D4GYU2_DREPO</name>
<protein>
    <submittedName>
        <fullName evidence="2">Uncharacterized protein</fullName>
    </submittedName>
</protein>
<gene>
    <name evidence="2" type="ORF">DPMN_128060</name>
</gene>
<sequence length="106" mass="12021">MAAVAEYCHRELTDVGVKAVVPKGGFYIFPNFEVLRETLTAQGIHTCEQMVEKLFRETAVSYIRLRDTCLTGAVTRINQKYHFFHGPEGRRRAGPPQRTGKYSVSD</sequence>
<evidence type="ECO:0000313" key="3">
    <source>
        <dbReference type="Proteomes" id="UP000828390"/>
    </source>
</evidence>
<dbReference type="Gene3D" id="3.90.1150.10">
    <property type="entry name" value="Aspartate Aminotransferase, domain 1"/>
    <property type="match status" value="1"/>
</dbReference>
<dbReference type="InterPro" id="IPR015422">
    <property type="entry name" value="PyrdxlP-dep_Trfase_small"/>
</dbReference>
<proteinExistence type="predicted"/>
<accession>A0A9D4GYU2</accession>
<reference evidence="2" key="2">
    <citation type="submission" date="2020-11" db="EMBL/GenBank/DDBJ databases">
        <authorList>
            <person name="McCartney M.A."/>
            <person name="Auch B."/>
            <person name="Kono T."/>
            <person name="Mallez S."/>
            <person name="Becker A."/>
            <person name="Gohl D.M."/>
            <person name="Silverstein K.A.T."/>
            <person name="Koren S."/>
            <person name="Bechman K.B."/>
            <person name="Herman A."/>
            <person name="Abrahante J.E."/>
            <person name="Garbe J."/>
        </authorList>
    </citation>
    <scope>NUCLEOTIDE SEQUENCE</scope>
    <source>
        <strain evidence="2">Duluth1</strain>
        <tissue evidence="2">Whole animal</tissue>
    </source>
</reference>
<feature type="region of interest" description="Disordered" evidence="1">
    <location>
        <begin position="85"/>
        <end position="106"/>
    </location>
</feature>